<name>A0A4Z2HSB3_9TELE</name>
<feature type="region of interest" description="Disordered" evidence="1">
    <location>
        <begin position="1"/>
        <end position="159"/>
    </location>
</feature>
<protein>
    <submittedName>
        <fullName evidence="2">Uncharacterized protein</fullName>
    </submittedName>
</protein>
<comment type="caution">
    <text evidence="2">The sequence shown here is derived from an EMBL/GenBank/DDBJ whole genome shotgun (WGS) entry which is preliminary data.</text>
</comment>
<organism evidence="2 3">
    <name type="scientific">Liparis tanakae</name>
    <name type="common">Tanaka's snailfish</name>
    <dbReference type="NCBI Taxonomy" id="230148"/>
    <lineage>
        <taxon>Eukaryota</taxon>
        <taxon>Metazoa</taxon>
        <taxon>Chordata</taxon>
        <taxon>Craniata</taxon>
        <taxon>Vertebrata</taxon>
        <taxon>Euteleostomi</taxon>
        <taxon>Actinopterygii</taxon>
        <taxon>Neopterygii</taxon>
        <taxon>Teleostei</taxon>
        <taxon>Neoteleostei</taxon>
        <taxon>Acanthomorphata</taxon>
        <taxon>Eupercaria</taxon>
        <taxon>Perciformes</taxon>
        <taxon>Cottioidei</taxon>
        <taxon>Cottales</taxon>
        <taxon>Liparidae</taxon>
        <taxon>Liparis</taxon>
    </lineage>
</organism>
<dbReference type="AlphaFoldDB" id="A0A4Z2HSB3"/>
<feature type="compositionally biased region" description="Basic and acidic residues" evidence="1">
    <location>
        <begin position="26"/>
        <end position="39"/>
    </location>
</feature>
<feature type="compositionally biased region" description="Basic and acidic residues" evidence="1">
    <location>
        <begin position="1"/>
        <end position="17"/>
    </location>
</feature>
<proteinExistence type="predicted"/>
<sequence>MQSRTRSERPELTRERGNVTAINDNRGGEKKCEDQDRDILPAIYSTPHHNNRGMSATRGRAARCVKTQNIPERPQLPGSTSPAKSAAGTGRSPKGPLVGETPRTMQSNRKLICSLSADASRKTPAPVEGRLRDGTRGDNNNNNNNNESTNKPRTVANKKPVRTAGCQITATSFELLSKLVFGLPPPVRCQNTVISGCLQIQLDCSQQPNSPTL</sequence>
<evidence type="ECO:0000256" key="1">
    <source>
        <dbReference type="SAM" id="MobiDB-lite"/>
    </source>
</evidence>
<accession>A0A4Z2HSB3</accession>
<keyword evidence="3" id="KW-1185">Reference proteome</keyword>
<dbReference type="Proteomes" id="UP000314294">
    <property type="component" value="Unassembled WGS sequence"/>
</dbReference>
<evidence type="ECO:0000313" key="3">
    <source>
        <dbReference type="Proteomes" id="UP000314294"/>
    </source>
</evidence>
<gene>
    <name evidence="2" type="ORF">EYF80_021842</name>
</gene>
<reference evidence="2 3" key="1">
    <citation type="submission" date="2019-03" db="EMBL/GenBank/DDBJ databases">
        <title>First draft genome of Liparis tanakae, snailfish: a comprehensive survey of snailfish specific genes.</title>
        <authorList>
            <person name="Kim W."/>
            <person name="Song I."/>
            <person name="Jeong J.-H."/>
            <person name="Kim D."/>
            <person name="Kim S."/>
            <person name="Ryu S."/>
            <person name="Song J.Y."/>
            <person name="Lee S.K."/>
        </authorList>
    </citation>
    <scope>NUCLEOTIDE SEQUENCE [LARGE SCALE GENOMIC DNA]</scope>
    <source>
        <tissue evidence="2">Muscle</tissue>
    </source>
</reference>
<evidence type="ECO:0000313" key="2">
    <source>
        <dbReference type="EMBL" id="TNN67873.1"/>
    </source>
</evidence>
<dbReference type="EMBL" id="SRLO01000197">
    <property type="protein sequence ID" value="TNN67873.1"/>
    <property type="molecule type" value="Genomic_DNA"/>
</dbReference>